<dbReference type="Pfam" id="PF01753">
    <property type="entry name" value="zf-MYND"/>
    <property type="match status" value="1"/>
</dbReference>
<name>J0D173_AURST</name>
<reference evidence="7" key="1">
    <citation type="journal article" date="2012" name="Science">
        <title>The Paleozoic origin of enzymatic lignin decomposition reconstructed from 31 fungal genomes.</title>
        <authorList>
            <person name="Floudas D."/>
            <person name="Binder M."/>
            <person name="Riley R."/>
            <person name="Barry K."/>
            <person name="Blanchette R.A."/>
            <person name="Henrissat B."/>
            <person name="Martinez A.T."/>
            <person name="Otillar R."/>
            <person name="Spatafora J.W."/>
            <person name="Yadav J.S."/>
            <person name="Aerts A."/>
            <person name="Benoit I."/>
            <person name="Boyd A."/>
            <person name="Carlson A."/>
            <person name="Copeland A."/>
            <person name="Coutinho P.M."/>
            <person name="de Vries R.P."/>
            <person name="Ferreira P."/>
            <person name="Findley K."/>
            <person name="Foster B."/>
            <person name="Gaskell J."/>
            <person name="Glotzer D."/>
            <person name="Gorecki P."/>
            <person name="Heitman J."/>
            <person name="Hesse C."/>
            <person name="Hori C."/>
            <person name="Igarashi K."/>
            <person name="Jurgens J.A."/>
            <person name="Kallen N."/>
            <person name="Kersten P."/>
            <person name="Kohler A."/>
            <person name="Kuees U."/>
            <person name="Kumar T.K.A."/>
            <person name="Kuo A."/>
            <person name="LaButti K."/>
            <person name="Larrondo L.F."/>
            <person name="Lindquist E."/>
            <person name="Ling A."/>
            <person name="Lombard V."/>
            <person name="Lucas S."/>
            <person name="Lundell T."/>
            <person name="Martin R."/>
            <person name="McLaughlin D.J."/>
            <person name="Morgenstern I."/>
            <person name="Morin E."/>
            <person name="Murat C."/>
            <person name="Nagy L.G."/>
            <person name="Nolan M."/>
            <person name="Ohm R.A."/>
            <person name="Patyshakuliyeva A."/>
            <person name="Rokas A."/>
            <person name="Ruiz-Duenas F.J."/>
            <person name="Sabat G."/>
            <person name="Salamov A."/>
            <person name="Samejima M."/>
            <person name="Schmutz J."/>
            <person name="Slot J.C."/>
            <person name="St John F."/>
            <person name="Stenlid J."/>
            <person name="Sun H."/>
            <person name="Sun S."/>
            <person name="Syed K."/>
            <person name="Tsang A."/>
            <person name="Wiebenga A."/>
            <person name="Young D."/>
            <person name="Pisabarro A."/>
            <person name="Eastwood D.C."/>
            <person name="Martin F."/>
            <person name="Cullen D."/>
            <person name="Grigoriev I.V."/>
            <person name="Hibbett D.S."/>
        </authorList>
    </citation>
    <scope>NUCLEOTIDE SEQUENCE [LARGE SCALE GENOMIC DNA]</scope>
    <source>
        <strain evidence="7">TFB10046</strain>
    </source>
</reference>
<proteinExistence type="predicted"/>
<dbReference type="Proteomes" id="UP000006514">
    <property type="component" value="Unassembled WGS sequence"/>
</dbReference>
<dbReference type="AlphaFoldDB" id="J0D173"/>
<dbReference type="Gene3D" id="6.10.140.2220">
    <property type="match status" value="1"/>
</dbReference>
<keyword evidence="7" id="KW-1185">Reference proteome</keyword>
<dbReference type="PROSITE" id="PS50865">
    <property type="entry name" value="ZF_MYND_2"/>
    <property type="match status" value="1"/>
</dbReference>
<dbReference type="eggNOG" id="ENOG502RZ3H">
    <property type="taxonomic scope" value="Eukaryota"/>
</dbReference>
<evidence type="ECO:0000313" key="6">
    <source>
        <dbReference type="EMBL" id="EJD39085.1"/>
    </source>
</evidence>
<dbReference type="EMBL" id="JH687817">
    <property type="protein sequence ID" value="EJD39085.1"/>
    <property type="molecule type" value="Genomic_DNA"/>
</dbReference>
<feature type="domain" description="MYND-type" evidence="5">
    <location>
        <begin position="70"/>
        <end position="110"/>
    </location>
</feature>
<keyword evidence="1" id="KW-0479">Metal-binding</keyword>
<evidence type="ECO:0000259" key="5">
    <source>
        <dbReference type="PROSITE" id="PS50865"/>
    </source>
</evidence>
<dbReference type="InterPro" id="IPR002893">
    <property type="entry name" value="Znf_MYND"/>
</dbReference>
<dbReference type="OrthoDB" id="432970at2759"/>
<protein>
    <recommendedName>
        <fullName evidence="5">MYND-type domain-containing protein</fullName>
    </recommendedName>
</protein>
<evidence type="ECO:0000256" key="3">
    <source>
        <dbReference type="ARBA" id="ARBA00022833"/>
    </source>
</evidence>
<evidence type="ECO:0000256" key="1">
    <source>
        <dbReference type="ARBA" id="ARBA00022723"/>
    </source>
</evidence>
<keyword evidence="3" id="KW-0862">Zinc</keyword>
<dbReference type="SUPFAM" id="SSF144232">
    <property type="entry name" value="HIT/MYND zinc finger-like"/>
    <property type="match status" value="1"/>
</dbReference>
<dbReference type="GO" id="GO:0008270">
    <property type="term" value="F:zinc ion binding"/>
    <property type="evidence" value="ECO:0007669"/>
    <property type="project" value="UniProtKB-KW"/>
</dbReference>
<accession>J0D173</accession>
<dbReference type="OMA" id="KMHIANG"/>
<gene>
    <name evidence="6" type="ORF">AURDEDRAFT_187540</name>
</gene>
<evidence type="ECO:0000256" key="2">
    <source>
        <dbReference type="ARBA" id="ARBA00022771"/>
    </source>
</evidence>
<dbReference type="InParanoid" id="J0D173"/>
<dbReference type="KEGG" id="adl:AURDEDRAFT_187540"/>
<organism evidence="6 7">
    <name type="scientific">Auricularia subglabra (strain TFB-10046 / SS5)</name>
    <name type="common">White-rot fungus</name>
    <name type="synonym">Auricularia delicata (strain TFB10046)</name>
    <dbReference type="NCBI Taxonomy" id="717982"/>
    <lineage>
        <taxon>Eukaryota</taxon>
        <taxon>Fungi</taxon>
        <taxon>Dikarya</taxon>
        <taxon>Basidiomycota</taxon>
        <taxon>Agaricomycotina</taxon>
        <taxon>Agaricomycetes</taxon>
        <taxon>Auriculariales</taxon>
        <taxon>Auriculariaceae</taxon>
        <taxon>Auricularia</taxon>
    </lineage>
</organism>
<evidence type="ECO:0000256" key="4">
    <source>
        <dbReference type="PROSITE-ProRule" id="PRU00134"/>
    </source>
</evidence>
<sequence>MQRVVICKPATRKMHIANGYGLSVYELALLNEAGVPPWYGAVKHILKVVNGIKVDAPSQKSREHHATTQCHNCWAPKSEAKLFLCAQCKAAKYCSKECQKAAWTEHKVHCKVAAASREQIDTSTKKIQPFGHVPDLPTSPSELASILQGWTNKHRPLLARSLVHALDLHRDPKAHITKALFVMVDWVSLEKPTAQRFKVVSAVVQEFTSIPGCAGGGIADTRRNLDAVQRGKGGYGVAMMIIMCVSCTPPALNVAPVYLHKGVDKEPVDARWLDVLTAKLG</sequence>
<evidence type="ECO:0000313" key="7">
    <source>
        <dbReference type="Proteomes" id="UP000006514"/>
    </source>
</evidence>
<keyword evidence="2 4" id="KW-0863">Zinc-finger</keyword>